<sequence>MDYISFIRSKVGHDKIFLNFGSVIIYNENNEILLQHRADTGNWGLPGGAMELGETITEAAIREVAEETTIQFTSEQLHFFGIYSAWDIKYPNGDHAQAIAYMFHAPYSGQQYAINDDESLELCFFGQDNLPTIFCEQNEIIIADFYNDHNQIYIR</sequence>
<comment type="caution">
    <text evidence="5">The sequence shown here is derived from an EMBL/GenBank/DDBJ whole genome shotgun (WGS) entry which is preliminary data.</text>
</comment>
<dbReference type="InterPro" id="IPR015797">
    <property type="entry name" value="NUDIX_hydrolase-like_dom_sf"/>
</dbReference>
<dbReference type="PRINTS" id="PR00502">
    <property type="entry name" value="NUDIXFAMILY"/>
</dbReference>
<evidence type="ECO:0000313" key="6">
    <source>
        <dbReference type="Proteomes" id="UP000306912"/>
    </source>
</evidence>
<keyword evidence="6" id="KW-1185">Reference proteome</keyword>
<evidence type="ECO:0000313" key="5">
    <source>
        <dbReference type="EMBL" id="TLG73799.1"/>
    </source>
</evidence>
<feature type="domain" description="Nudix hydrolase" evidence="4">
    <location>
        <begin position="15"/>
        <end position="148"/>
    </location>
</feature>
<dbReference type="Gene3D" id="3.90.79.10">
    <property type="entry name" value="Nucleoside Triphosphate Pyrophosphohydrolase"/>
    <property type="match status" value="1"/>
</dbReference>
<proteinExistence type="inferred from homology"/>
<dbReference type="CDD" id="cd04677">
    <property type="entry name" value="NUDIX_Hydrolase"/>
    <property type="match status" value="1"/>
</dbReference>
<comment type="similarity">
    <text evidence="1 3">Belongs to the Nudix hydrolase family.</text>
</comment>
<dbReference type="PANTHER" id="PTHR43736:SF1">
    <property type="entry name" value="DIHYDRONEOPTERIN TRIPHOSPHATE DIPHOSPHATASE"/>
    <property type="match status" value="1"/>
</dbReference>
<dbReference type="RefSeq" id="WP_138190936.1">
    <property type="nucleotide sequence ID" value="NZ_VBWP01000005.1"/>
</dbReference>
<evidence type="ECO:0000259" key="4">
    <source>
        <dbReference type="PROSITE" id="PS51462"/>
    </source>
</evidence>
<dbReference type="PROSITE" id="PS00893">
    <property type="entry name" value="NUDIX_BOX"/>
    <property type="match status" value="1"/>
</dbReference>
<reference evidence="5 6" key="1">
    <citation type="submission" date="2019-05" db="EMBL/GenBank/DDBJ databases">
        <title>Culicoidintestinum kansasii gen. nov., sp. nov. from the gastrointestinal tract of the biting midge, Culicoides sonorensis.</title>
        <authorList>
            <person name="Neupane S."/>
            <person name="Ghosh A."/>
            <person name="Gunther S."/>
            <person name="Martin K."/>
            <person name="Zurek L."/>
        </authorList>
    </citation>
    <scope>NUCLEOTIDE SEQUENCE [LARGE SCALE GENOMIC DNA]</scope>
    <source>
        <strain evidence="5 6">CS-1</strain>
    </source>
</reference>
<dbReference type="EMBL" id="VBWP01000005">
    <property type="protein sequence ID" value="TLG73799.1"/>
    <property type="molecule type" value="Genomic_DNA"/>
</dbReference>
<organism evidence="5 6">
    <name type="scientific">Culicoidibacter larvae</name>
    <dbReference type="NCBI Taxonomy" id="2579976"/>
    <lineage>
        <taxon>Bacteria</taxon>
        <taxon>Bacillati</taxon>
        <taxon>Bacillota</taxon>
        <taxon>Culicoidibacteria</taxon>
        <taxon>Culicoidibacterales</taxon>
        <taxon>Culicoidibacteraceae</taxon>
        <taxon>Culicoidibacter</taxon>
    </lineage>
</organism>
<dbReference type="InterPro" id="IPR020084">
    <property type="entry name" value="NUDIX_hydrolase_CS"/>
</dbReference>
<dbReference type="AlphaFoldDB" id="A0A5R8QB47"/>
<dbReference type="PANTHER" id="PTHR43736">
    <property type="entry name" value="ADP-RIBOSE PYROPHOSPHATASE"/>
    <property type="match status" value="1"/>
</dbReference>
<dbReference type="GO" id="GO:0016787">
    <property type="term" value="F:hydrolase activity"/>
    <property type="evidence" value="ECO:0007669"/>
    <property type="project" value="UniProtKB-KW"/>
</dbReference>
<accession>A0A5R8QB47</accession>
<dbReference type="InterPro" id="IPR000086">
    <property type="entry name" value="NUDIX_hydrolase_dom"/>
</dbReference>
<dbReference type="OrthoDB" id="9787476at2"/>
<dbReference type="InParanoid" id="A0A5R8QB47"/>
<evidence type="ECO:0000256" key="1">
    <source>
        <dbReference type="ARBA" id="ARBA00005582"/>
    </source>
</evidence>
<protein>
    <submittedName>
        <fullName evidence="5">NUDIX domain-containing protein</fullName>
    </submittedName>
</protein>
<gene>
    <name evidence="5" type="ORF">FEZ08_06605</name>
</gene>
<dbReference type="Pfam" id="PF00293">
    <property type="entry name" value="NUDIX"/>
    <property type="match status" value="1"/>
</dbReference>
<evidence type="ECO:0000256" key="3">
    <source>
        <dbReference type="RuleBase" id="RU003476"/>
    </source>
</evidence>
<keyword evidence="2 3" id="KW-0378">Hydrolase</keyword>
<evidence type="ECO:0000256" key="2">
    <source>
        <dbReference type="ARBA" id="ARBA00022801"/>
    </source>
</evidence>
<dbReference type="Proteomes" id="UP000306912">
    <property type="component" value="Unassembled WGS sequence"/>
</dbReference>
<dbReference type="InterPro" id="IPR020476">
    <property type="entry name" value="Nudix_hydrolase"/>
</dbReference>
<dbReference type="SUPFAM" id="SSF55811">
    <property type="entry name" value="Nudix"/>
    <property type="match status" value="1"/>
</dbReference>
<name>A0A5R8QB47_9FIRM</name>
<dbReference type="PROSITE" id="PS51462">
    <property type="entry name" value="NUDIX"/>
    <property type="match status" value="1"/>
</dbReference>